<protein>
    <submittedName>
        <fullName evidence="1">Uncharacterized protein</fullName>
    </submittedName>
</protein>
<dbReference type="Proteomes" id="UP000002892">
    <property type="component" value="Chromosome"/>
</dbReference>
<reference evidence="1 2" key="1">
    <citation type="journal article" date="2012" name="J. Bacteriol.">
        <title>Complete genome sequences of Desulfosporosinus orientis DSM765T, Desulfosporosinus youngiae DSM17734T, Desulfosporosinus meridiei DSM13257T, and Desulfosporosinus acidiphilus DSM22704T.</title>
        <authorList>
            <person name="Pester M."/>
            <person name="Brambilla E."/>
            <person name="Alazard D."/>
            <person name="Rattei T."/>
            <person name="Weinmaier T."/>
            <person name="Han J."/>
            <person name="Lucas S."/>
            <person name="Lapidus A."/>
            <person name="Cheng J.F."/>
            <person name="Goodwin L."/>
            <person name="Pitluck S."/>
            <person name="Peters L."/>
            <person name="Ovchinnikova G."/>
            <person name="Teshima H."/>
            <person name="Detter J.C."/>
            <person name="Han C.S."/>
            <person name="Tapia R."/>
            <person name="Land M.L."/>
            <person name="Hauser L."/>
            <person name="Kyrpides N.C."/>
            <person name="Ivanova N.N."/>
            <person name="Pagani I."/>
            <person name="Huntmann M."/>
            <person name="Wei C.L."/>
            <person name="Davenport K.W."/>
            <person name="Daligault H."/>
            <person name="Chain P.S."/>
            <person name="Chen A."/>
            <person name="Mavromatis K."/>
            <person name="Markowitz V."/>
            <person name="Szeto E."/>
            <person name="Mikhailova N."/>
            <person name="Pati A."/>
            <person name="Wagner M."/>
            <person name="Woyke T."/>
            <person name="Ollivier B."/>
            <person name="Klenk H.P."/>
            <person name="Spring S."/>
            <person name="Loy A."/>
        </authorList>
    </citation>
    <scope>NUCLEOTIDE SEQUENCE [LARGE SCALE GENOMIC DNA]</scope>
    <source>
        <strain evidence="2">DSM 22704 / JCM 16185 / SJ4</strain>
    </source>
</reference>
<name>I4DB15_DESAJ</name>
<dbReference type="RefSeq" id="WP_014828975.1">
    <property type="nucleotide sequence ID" value="NC_018068.1"/>
</dbReference>
<accession>I4DB15</accession>
<dbReference type="AlphaFoldDB" id="I4DB15"/>
<evidence type="ECO:0000313" key="2">
    <source>
        <dbReference type="Proteomes" id="UP000002892"/>
    </source>
</evidence>
<gene>
    <name evidence="1" type="ordered locus">Desaci_4127</name>
</gene>
<evidence type="ECO:0000313" key="1">
    <source>
        <dbReference type="EMBL" id="AFM42989.1"/>
    </source>
</evidence>
<dbReference type="HOGENOM" id="CLU_1364341_0_0_9"/>
<sequence length="200" mass="22860">MEKVISLSEYAIEKSLEELKNRDLLRLEPTAEDNESMKIQLNPMPICSELNYIKRIQYPNYLLSIAQDKDIEGGAILMYAMHTLAVKDLERLALLNRAKKIRVISFSEVKEEASSYAITKIQYKAKVNNKISIFTASIQIAQLQFMCGILDANIDLEKSIMEKNGHYLTISDDARDRLLSLAKNYGLNVICGDNQLFYEK</sequence>
<organism evidence="1 2">
    <name type="scientific">Desulfosporosinus acidiphilus (strain DSM 22704 / JCM 16185 / SJ4)</name>
    <dbReference type="NCBI Taxonomy" id="646529"/>
    <lineage>
        <taxon>Bacteria</taxon>
        <taxon>Bacillati</taxon>
        <taxon>Bacillota</taxon>
        <taxon>Clostridia</taxon>
        <taxon>Eubacteriales</taxon>
        <taxon>Desulfitobacteriaceae</taxon>
        <taxon>Desulfosporosinus</taxon>
    </lineage>
</organism>
<proteinExistence type="predicted"/>
<dbReference type="EMBL" id="CP003639">
    <property type="protein sequence ID" value="AFM42989.1"/>
    <property type="molecule type" value="Genomic_DNA"/>
</dbReference>
<dbReference type="STRING" id="646529.Desaci_4127"/>
<keyword evidence="2" id="KW-1185">Reference proteome</keyword>
<dbReference type="KEGG" id="dai:Desaci_4127"/>